<comment type="caution">
    <text evidence="1">The sequence shown here is derived from an EMBL/GenBank/DDBJ whole genome shotgun (WGS) entry which is preliminary data.</text>
</comment>
<proteinExistence type="predicted"/>
<dbReference type="Proteomes" id="UP000822688">
    <property type="component" value="Chromosome 8"/>
</dbReference>
<protein>
    <submittedName>
        <fullName evidence="1">Uncharacterized protein</fullName>
    </submittedName>
</protein>
<keyword evidence="2" id="KW-1185">Reference proteome</keyword>
<name>A0A8T0GW43_CERPU</name>
<dbReference type="AlphaFoldDB" id="A0A8T0GW43"/>
<accession>A0A8T0GW43</accession>
<dbReference type="EMBL" id="CM026429">
    <property type="protein sequence ID" value="KAG0563886.1"/>
    <property type="molecule type" value="Genomic_DNA"/>
</dbReference>
<evidence type="ECO:0000313" key="1">
    <source>
        <dbReference type="EMBL" id="KAG0563886.1"/>
    </source>
</evidence>
<gene>
    <name evidence="1" type="ORF">KC19_8G067200</name>
</gene>
<reference evidence="1" key="1">
    <citation type="submission" date="2020-06" db="EMBL/GenBank/DDBJ databases">
        <title>WGS assembly of Ceratodon purpureus strain R40.</title>
        <authorList>
            <person name="Carey S.B."/>
            <person name="Jenkins J."/>
            <person name="Shu S."/>
            <person name="Lovell J.T."/>
            <person name="Sreedasyam A."/>
            <person name="Maumus F."/>
            <person name="Tiley G.P."/>
            <person name="Fernandez-Pozo N."/>
            <person name="Barry K."/>
            <person name="Chen C."/>
            <person name="Wang M."/>
            <person name="Lipzen A."/>
            <person name="Daum C."/>
            <person name="Saski C.A."/>
            <person name="Payton A.C."/>
            <person name="Mcbreen J.C."/>
            <person name="Conrad R.E."/>
            <person name="Kollar L.M."/>
            <person name="Olsson S."/>
            <person name="Huttunen S."/>
            <person name="Landis J.B."/>
            <person name="Wickett N.J."/>
            <person name="Johnson M.G."/>
            <person name="Rensing S.A."/>
            <person name="Grimwood J."/>
            <person name="Schmutz J."/>
            <person name="Mcdaniel S.F."/>
        </authorList>
    </citation>
    <scope>NUCLEOTIDE SEQUENCE</scope>
    <source>
        <strain evidence="1">R40</strain>
    </source>
</reference>
<sequence length="88" mass="10031">MRIKARLVLIQEGRPRPWRWWPSLTQRATHQIVCIDIASGSPSIPRDTALAPIWHQPNSPFPHPWPCSGGFFPLMRLTFAGEPSDLSF</sequence>
<organism evidence="1 2">
    <name type="scientific">Ceratodon purpureus</name>
    <name type="common">Fire moss</name>
    <name type="synonym">Dicranum purpureum</name>
    <dbReference type="NCBI Taxonomy" id="3225"/>
    <lineage>
        <taxon>Eukaryota</taxon>
        <taxon>Viridiplantae</taxon>
        <taxon>Streptophyta</taxon>
        <taxon>Embryophyta</taxon>
        <taxon>Bryophyta</taxon>
        <taxon>Bryophytina</taxon>
        <taxon>Bryopsida</taxon>
        <taxon>Dicranidae</taxon>
        <taxon>Pseudoditrichales</taxon>
        <taxon>Ditrichaceae</taxon>
        <taxon>Ceratodon</taxon>
    </lineage>
</organism>
<evidence type="ECO:0000313" key="2">
    <source>
        <dbReference type="Proteomes" id="UP000822688"/>
    </source>
</evidence>